<accession>A0A6J5WBG7</accession>
<feature type="compositionally biased region" description="Pro residues" evidence="9">
    <location>
        <begin position="168"/>
        <end position="186"/>
    </location>
</feature>
<dbReference type="EMBL" id="CAEKKB010000001">
    <property type="protein sequence ID" value="CAB4295628.1"/>
    <property type="molecule type" value="Genomic_DNA"/>
</dbReference>
<evidence type="ECO:0000256" key="8">
    <source>
        <dbReference type="PROSITE-ProRule" id="PRU00042"/>
    </source>
</evidence>
<dbReference type="PROSITE" id="PS00028">
    <property type="entry name" value="ZINC_FINGER_C2H2_1"/>
    <property type="match status" value="1"/>
</dbReference>
<name>A0A6J5WBG7_PRUAR</name>
<evidence type="ECO:0000256" key="1">
    <source>
        <dbReference type="ARBA" id="ARBA00004123"/>
    </source>
</evidence>
<evidence type="ECO:0000256" key="3">
    <source>
        <dbReference type="ARBA" id="ARBA00022723"/>
    </source>
</evidence>
<feature type="compositionally biased region" description="Basic and acidic residues" evidence="9">
    <location>
        <begin position="31"/>
        <end position="43"/>
    </location>
</feature>
<keyword evidence="12" id="KW-1185">Reference proteome</keyword>
<feature type="compositionally biased region" description="Low complexity" evidence="9">
    <location>
        <begin position="187"/>
        <end position="196"/>
    </location>
</feature>
<feature type="region of interest" description="Disordered" evidence="9">
    <location>
        <begin position="222"/>
        <end position="242"/>
    </location>
</feature>
<feature type="region of interest" description="Disordered" evidence="9">
    <location>
        <begin position="154"/>
        <end position="205"/>
    </location>
</feature>
<dbReference type="OrthoDB" id="1721933at2759"/>
<dbReference type="GO" id="GO:0030154">
    <property type="term" value="P:cell differentiation"/>
    <property type="evidence" value="ECO:0007669"/>
    <property type="project" value="UniProtKB-KW"/>
</dbReference>
<evidence type="ECO:0000259" key="10">
    <source>
        <dbReference type="PROSITE" id="PS50157"/>
    </source>
</evidence>
<evidence type="ECO:0000256" key="9">
    <source>
        <dbReference type="SAM" id="MobiDB-lite"/>
    </source>
</evidence>
<keyword evidence="3" id="KW-0479">Metal-binding</keyword>
<dbReference type="PANTHER" id="PTHR45730">
    <property type="entry name" value="ZINC FINGER PROTEIN JAGGED"/>
    <property type="match status" value="1"/>
</dbReference>
<gene>
    <name evidence="11" type="ORF">ORAREDHAP_LOCUS7060</name>
</gene>
<feature type="region of interest" description="Disordered" evidence="9">
    <location>
        <begin position="15"/>
        <end position="64"/>
    </location>
</feature>
<dbReference type="InterPro" id="IPR045320">
    <property type="entry name" value="JAGGED/SL1-like"/>
</dbReference>
<dbReference type="Gene3D" id="3.30.160.60">
    <property type="entry name" value="Classic Zinc Finger"/>
    <property type="match status" value="1"/>
</dbReference>
<sequence>MYAQDLAWLDYTISSESRPDEGNPLDLNNLPDDHFSRDGKQVAEDSSSVAGYRKKKSGAKDGKDECGKVYECRFCSLKFCKSQALGGHMNRHRQERETETLNKARQLVFSNDNLAAPPPPPHLGCCHPITPAGYHHPAAAGNNIGGDPTLPLRFPARMFSGSSSSTLVPPPPPPGVPQPGVQPPQQPYLYSSPSRPMSFPASHYPHHQHSVNDYYVGHVLSSTSSSSPSQYGHGHPNVNYGASPPEPANYTCIGAPVGPGGAGGGGGGGGGGRDGSLHMNQEEGLNWSRSYAGTQQRLDPPPSINRFQPGF</sequence>
<dbReference type="Proteomes" id="UP000507245">
    <property type="component" value="Unassembled WGS sequence"/>
</dbReference>
<dbReference type="FunFam" id="3.30.160.60:FF:002425">
    <property type="entry name" value="Zinc finger protein STAMENLESS 1"/>
    <property type="match status" value="1"/>
</dbReference>
<evidence type="ECO:0000256" key="2">
    <source>
        <dbReference type="ARBA" id="ARBA00022473"/>
    </source>
</evidence>
<dbReference type="PANTHER" id="PTHR45730:SF32">
    <property type="entry name" value="ZINC FINGER PROTEIN JAGGED"/>
    <property type="match status" value="1"/>
</dbReference>
<feature type="region of interest" description="Disordered" evidence="9">
    <location>
        <begin position="262"/>
        <end position="311"/>
    </location>
</feature>
<organism evidence="11 12">
    <name type="scientific">Prunus armeniaca</name>
    <name type="common">Apricot</name>
    <name type="synonym">Armeniaca vulgaris</name>
    <dbReference type="NCBI Taxonomy" id="36596"/>
    <lineage>
        <taxon>Eukaryota</taxon>
        <taxon>Viridiplantae</taxon>
        <taxon>Streptophyta</taxon>
        <taxon>Embryophyta</taxon>
        <taxon>Tracheophyta</taxon>
        <taxon>Spermatophyta</taxon>
        <taxon>Magnoliopsida</taxon>
        <taxon>eudicotyledons</taxon>
        <taxon>Gunneridae</taxon>
        <taxon>Pentapetalae</taxon>
        <taxon>rosids</taxon>
        <taxon>fabids</taxon>
        <taxon>Rosales</taxon>
        <taxon>Rosaceae</taxon>
        <taxon>Amygdaloideae</taxon>
        <taxon>Amygdaleae</taxon>
        <taxon>Prunus</taxon>
    </lineage>
</organism>
<evidence type="ECO:0000256" key="6">
    <source>
        <dbReference type="ARBA" id="ARBA00022833"/>
    </source>
</evidence>
<evidence type="ECO:0000256" key="4">
    <source>
        <dbReference type="ARBA" id="ARBA00022771"/>
    </source>
</evidence>
<keyword evidence="4 8" id="KW-0863">Zinc-finger</keyword>
<evidence type="ECO:0000313" key="12">
    <source>
        <dbReference type="Proteomes" id="UP000507245"/>
    </source>
</evidence>
<keyword evidence="6" id="KW-0862">Zinc</keyword>
<keyword evidence="2" id="KW-0217">Developmental protein</keyword>
<keyword evidence="7" id="KW-0539">Nucleus</keyword>
<evidence type="ECO:0000256" key="5">
    <source>
        <dbReference type="ARBA" id="ARBA00022782"/>
    </source>
</evidence>
<feature type="compositionally biased region" description="Gly residues" evidence="9">
    <location>
        <begin position="262"/>
        <end position="274"/>
    </location>
</feature>
<dbReference type="PROSITE" id="PS50157">
    <property type="entry name" value="ZINC_FINGER_C2H2_2"/>
    <property type="match status" value="1"/>
</dbReference>
<dbReference type="GO" id="GO:0048440">
    <property type="term" value="P:carpel development"/>
    <property type="evidence" value="ECO:0007669"/>
    <property type="project" value="UniProtKB-ARBA"/>
</dbReference>
<proteinExistence type="predicted"/>
<feature type="domain" description="C2H2-type" evidence="10">
    <location>
        <begin position="70"/>
        <end position="97"/>
    </location>
</feature>
<dbReference type="InterPro" id="IPR036236">
    <property type="entry name" value="Znf_C2H2_sf"/>
</dbReference>
<protein>
    <recommendedName>
        <fullName evidence="10">C2H2-type domain-containing protein</fullName>
    </recommendedName>
</protein>
<dbReference type="SUPFAM" id="SSF57667">
    <property type="entry name" value="beta-beta-alpha zinc fingers"/>
    <property type="match status" value="1"/>
</dbReference>
<keyword evidence="5" id="KW-0221">Differentiation</keyword>
<evidence type="ECO:0000256" key="7">
    <source>
        <dbReference type="ARBA" id="ARBA00023242"/>
    </source>
</evidence>
<dbReference type="GO" id="GO:0008270">
    <property type="term" value="F:zinc ion binding"/>
    <property type="evidence" value="ECO:0007669"/>
    <property type="project" value="UniProtKB-KW"/>
</dbReference>
<comment type="subcellular location">
    <subcellularLocation>
        <location evidence="1">Nucleus</location>
    </subcellularLocation>
</comment>
<dbReference type="GO" id="GO:0005634">
    <property type="term" value="C:nucleus"/>
    <property type="evidence" value="ECO:0007669"/>
    <property type="project" value="UniProtKB-SubCell"/>
</dbReference>
<dbReference type="GO" id="GO:0003700">
    <property type="term" value="F:DNA-binding transcription factor activity"/>
    <property type="evidence" value="ECO:0007669"/>
    <property type="project" value="InterPro"/>
</dbReference>
<evidence type="ECO:0000313" key="11">
    <source>
        <dbReference type="EMBL" id="CAB4295628.1"/>
    </source>
</evidence>
<dbReference type="GO" id="GO:0048653">
    <property type="term" value="P:anther development"/>
    <property type="evidence" value="ECO:0007669"/>
    <property type="project" value="UniProtKB-ARBA"/>
</dbReference>
<reference evidence="12" key="1">
    <citation type="journal article" date="2020" name="Genome Biol.">
        <title>Gamete binning: chromosome-level and haplotype-resolved genome assembly enabled by high-throughput single-cell sequencing of gamete genomes.</title>
        <authorList>
            <person name="Campoy J.A."/>
            <person name="Sun H."/>
            <person name="Goel M."/>
            <person name="Jiao W.-B."/>
            <person name="Folz-Donahue K."/>
            <person name="Wang N."/>
            <person name="Rubio M."/>
            <person name="Liu C."/>
            <person name="Kukat C."/>
            <person name="Ruiz D."/>
            <person name="Huettel B."/>
            <person name="Schneeberger K."/>
        </authorList>
    </citation>
    <scope>NUCLEOTIDE SEQUENCE [LARGE SCALE GENOMIC DNA]</scope>
    <source>
        <strain evidence="12">cv. Rojo Pasion</strain>
    </source>
</reference>
<feature type="compositionally biased region" description="Polar residues" evidence="9">
    <location>
        <begin position="287"/>
        <end position="297"/>
    </location>
</feature>
<dbReference type="AlphaFoldDB" id="A0A6J5WBG7"/>
<dbReference type="InterPro" id="IPR013087">
    <property type="entry name" value="Znf_C2H2_type"/>
</dbReference>